<accession>A0ABT1Z5B5</accession>
<dbReference type="PROSITE" id="PS50045">
    <property type="entry name" value="SIGMA54_INTERACT_4"/>
    <property type="match status" value="1"/>
</dbReference>
<evidence type="ECO:0000313" key="4">
    <source>
        <dbReference type="EMBL" id="MCR9035384.1"/>
    </source>
</evidence>
<evidence type="ECO:0000256" key="1">
    <source>
        <dbReference type="ARBA" id="ARBA00022741"/>
    </source>
</evidence>
<keyword evidence="1" id="KW-0547">Nucleotide-binding</keyword>
<evidence type="ECO:0000256" key="2">
    <source>
        <dbReference type="ARBA" id="ARBA00022840"/>
    </source>
</evidence>
<proteinExistence type="predicted"/>
<dbReference type="PANTHER" id="PTHR32071:SF38">
    <property type="entry name" value="PSP OPERON TRANSCRIPTIONAL ACTIVATOR"/>
    <property type="match status" value="1"/>
</dbReference>
<protein>
    <submittedName>
        <fullName evidence="4">Sigma 54-interacting transcriptional regulator</fullName>
    </submittedName>
</protein>
<keyword evidence="2" id="KW-0067">ATP-binding</keyword>
<sequence>MPETQKDILSYLDHVTREFDPERIERFTTVDIARAMSISRNLASQYLNDLVRRGLLVKAGIRPVCYFHRHDIERYLQARLDRSAFDTVDELLGMRGTMPGKGFDRAIGHSLSLSSAIEQMRVAMGYPPCGLPVLIMGALGTGKTFMVKLMLEYGKGAGLVAQDGEIVTVDCSRCPVSTWDIGREYFGEEGHSGWSDRARGGILLFKYIDLLPRPQREFLFTHALLAARANQDSEDRGLRFVFTTTVPADSDLAREFSHRLPVIVPLPALRERTPEERREIALHFLKDEGRRMSVDVLITRGAFNCLTNADFDDNISELRRSITNACAEAYLERGGASNIIVRTYRLPANVLSRVTAVQAEGDGELVDTTRAARHDVSTRSVDAYRPMLEVFGLFKDGAIDAAELERRIAASVKSFEDNLAAGHGARGPRLDAFTRLLGETVTGINEHRGSALSYATARVMAQLVYEQLWPDDSLPCWKNENKAEINGITTLIVCAHVGAARLAEEVVARTKCVLGIDADALSRLVIIAHIALMEGDGALPPTARGKAAG</sequence>
<dbReference type="InterPro" id="IPR027417">
    <property type="entry name" value="P-loop_NTPase"/>
</dbReference>
<dbReference type="InterPro" id="IPR002078">
    <property type="entry name" value="Sigma_54_int"/>
</dbReference>
<name>A0ABT1Z5B5_9ACTN</name>
<dbReference type="EMBL" id="JANSKA010000001">
    <property type="protein sequence ID" value="MCR9035384.1"/>
    <property type="molecule type" value="Genomic_DNA"/>
</dbReference>
<dbReference type="Gene3D" id="3.40.50.300">
    <property type="entry name" value="P-loop containing nucleotide triphosphate hydrolases"/>
    <property type="match status" value="1"/>
</dbReference>
<dbReference type="SMART" id="SM00382">
    <property type="entry name" value="AAA"/>
    <property type="match status" value="1"/>
</dbReference>
<dbReference type="RefSeq" id="WP_258498198.1">
    <property type="nucleotide sequence ID" value="NZ_JANSKA010000001.1"/>
</dbReference>
<keyword evidence="5" id="KW-1185">Reference proteome</keyword>
<dbReference type="InterPro" id="IPR003593">
    <property type="entry name" value="AAA+_ATPase"/>
</dbReference>
<feature type="domain" description="Sigma-54 factor interaction" evidence="3">
    <location>
        <begin position="106"/>
        <end position="327"/>
    </location>
</feature>
<reference evidence="4 5" key="1">
    <citation type="submission" date="2022-08" db="EMBL/GenBank/DDBJ databases">
        <title>Tractidigestivibacter montrealensis type strain KD21.</title>
        <authorList>
            <person name="Diop K."/>
            <person name="Richard C."/>
            <person name="Routy B."/>
        </authorList>
    </citation>
    <scope>NUCLEOTIDE SEQUENCE [LARGE SCALE GENOMIC DNA]</scope>
    <source>
        <strain evidence="4 5">KD21</strain>
    </source>
</reference>
<dbReference type="Proteomes" id="UP001204320">
    <property type="component" value="Unassembled WGS sequence"/>
</dbReference>
<evidence type="ECO:0000259" key="3">
    <source>
        <dbReference type="PROSITE" id="PS50045"/>
    </source>
</evidence>
<evidence type="ECO:0000313" key="5">
    <source>
        <dbReference type="Proteomes" id="UP001204320"/>
    </source>
</evidence>
<dbReference type="Gene3D" id="1.10.8.60">
    <property type="match status" value="1"/>
</dbReference>
<gene>
    <name evidence="4" type="ORF">NVS32_00215</name>
</gene>
<dbReference type="SUPFAM" id="SSF52540">
    <property type="entry name" value="P-loop containing nucleoside triphosphate hydrolases"/>
    <property type="match status" value="1"/>
</dbReference>
<organism evidence="4 5">
    <name type="scientific">Tractidigestivibacter montrealensis</name>
    <dbReference type="NCBI Taxonomy" id="2972466"/>
    <lineage>
        <taxon>Bacteria</taxon>
        <taxon>Bacillati</taxon>
        <taxon>Actinomycetota</taxon>
        <taxon>Coriobacteriia</taxon>
        <taxon>Coriobacteriales</taxon>
        <taxon>Atopobiaceae</taxon>
        <taxon>Tractidigestivibacter</taxon>
    </lineage>
</organism>
<comment type="caution">
    <text evidence="4">The sequence shown here is derived from an EMBL/GenBank/DDBJ whole genome shotgun (WGS) entry which is preliminary data.</text>
</comment>
<dbReference type="PANTHER" id="PTHR32071">
    <property type="entry name" value="TRANSCRIPTIONAL REGULATORY PROTEIN"/>
    <property type="match status" value="1"/>
</dbReference>